<comment type="caution">
    <text evidence="1">The sequence shown here is derived from an EMBL/GenBank/DDBJ whole genome shotgun (WGS) entry which is preliminary data.</text>
</comment>
<reference evidence="1 2" key="1">
    <citation type="submission" date="2015-10" db="EMBL/GenBank/DDBJ databases">
        <title>Draft genome sequence of Streptomyces longwoodensis DSM 41677, type strain for the species Streptomyces longwoodensis.</title>
        <authorList>
            <person name="Ruckert C."/>
            <person name="Winkler A."/>
            <person name="Kalinowski J."/>
            <person name="Kampfer P."/>
            <person name="Glaeser S."/>
        </authorList>
    </citation>
    <scope>NUCLEOTIDE SEQUENCE [LARGE SCALE GENOMIC DNA]</scope>
    <source>
        <strain evidence="1 2">DSM 41677</strain>
    </source>
</reference>
<dbReference type="STRING" id="68231.AQJ30_15375"/>
<dbReference type="Proteomes" id="UP000053271">
    <property type="component" value="Unassembled WGS sequence"/>
</dbReference>
<accession>A0A117QN83</accession>
<dbReference type="AlphaFoldDB" id="A0A117QN83"/>
<protein>
    <submittedName>
        <fullName evidence="1">Uncharacterized protein</fullName>
    </submittedName>
</protein>
<evidence type="ECO:0000313" key="1">
    <source>
        <dbReference type="EMBL" id="KUN37663.1"/>
    </source>
</evidence>
<keyword evidence="2" id="KW-1185">Reference proteome</keyword>
<sequence length="263" mass="27439">MVQAGENATVTGTGSALAPFTVSAVTNCDEVRECLSAGDGIAYDPATGEIAVEVSSAAGNNLAVRSDGLFVPTGSATITAGRGLVGNGSASNPVEANTMEWPFPCDVDAQAGGVYSDANGRLRGDPMPRMNYYEAIFSQTYNNVAVPASETVVVGYTLVLPNVDPCRPAMAMVWQELDVEINLPANSGAMYGISTDDTWYSANRGSSAITATHTQTGRMLRAVIPAGDSVNFLLNVTMGRGSGGATYSQIQSYQRAWVFSLPN</sequence>
<gene>
    <name evidence="1" type="ORF">AQJ30_15375</name>
</gene>
<name>A0A117QN83_9ACTN</name>
<proteinExistence type="predicted"/>
<evidence type="ECO:0000313" key="2">
    <source>
        <dbReference type="Proteomes" id="UP000053271"/>
    </source>
</evidence>
<organism evidence="1 2">
    <name type="scientific">Streptomyces longwoodensis</name>
    <dbReference type="NCBI Taxonomy" id="68231"/>
    <lineage>
        <taxon>Bacteria</taxon>
        <taxon>Bacillati</taxon>
        <taxon>Actinomycetota</taxon>
        <taxon>Actinomycetes</taxon>
        <taxon>Kitasatosporales</taxon>
        <taxon>Streptomycetaceae</taxon>
        <taxon>Streptomyces</taxon>
    </lineage>
</organism>
<dbReference type="EMBL" id="LMWS01000018">
    <property type="protein sequence ID" value="KUN37663.1"/>
    <property type="molecule type" value="Genomic_DNA"/>
</dbReference>